<dbReference type="Proteomes" id="UP000054144">
    <property type="component" value="Unassembled WGS sequence"/>
</dbReference>
<reference evidence="2 3" key="1">
    <citation type="journal article" date="2015" name="Fungal Genet. Biol.">
        <title>Evolution of novel wood decay mechanisms in Agaricales revealed by the genome sequences of Fistulina hepatica and Cylindrobasidium torrendii.</title>
        <authorList>
            <person name="Floudas D."/>
            <person name="Held B.W."/>
            <person name="Riley R."/>
            <person name="Nagy L.G."/>
            <person name="Koehler G."/>
            <person name="Ransdell A.S."/>
            <person name="Younus H."/>
            <person name="Chow J."/>
            <person name="Chiniquy J."/>
            <person name="Lipzen A."/>
            <person name="Tritt A."/>
            <person name="Sun H."/>
            <person name="Haridas S."/>
            <person name="LaButti K."/>
            <person name="Ohm R.A."/>
            <person name="Kues U."/>
            <person name="Blanchette R.A."/>
            <person name="Grigoriev I.V."/>
            <person name="Minto R.E."/>
            <person name="Hibbett D.S."/>
        </authorList>
    </citation>
    <scope>NUCLEOTIDE SEQUENCE [LARGE SCALE GENOMIC DNA]</scope>
    <source>
        <strain evidence="2 3">ATCC 64428</strain>
    </source>
</reference>
<dbReference type="EMBL" id="KN881587">
    <property type="protein sequence ID" value="KIY53802.1"/>
    <property type="molecule type" value="Genomic_DNA"/>
</dbReference>
<keyword evidence="3" id="KW-1185">Reference proteome</keyword>
<feature type="compositionally biased region" description="Polar residues" evidence="1">
    <location>
        <begin position="11"/>
        <end position="23"/>
    </location>
</feature>
<evidence type="ECO:0000313" key="2">
    <source>
        <dbReference type="EMBL" id="KIY53802.1"/>
    </source>
</evidence>
<evidence type="ECO:0000256" key="1">
    <source>
        <dbReference type="SAM" id="MobiDB-lite"/>
    </source>
</evidence>
<proteinExistence type="predicted"/>
<protein>
    <submittedName>
        <fullName evidence="2">Uncharacterized protein</fullName>
    </submittedName>
</protein>
<dbReference type="OrthoDB" id="3247268at2759"/>
<accession>A0A0D7AQI9</accession>
<evidence type="ECO:0000313" key="3">
    <source>
        <dbReference type="Proteomes" id="UP000054144"/>
    </source>
</evidence>
<name>A0A0D7AQI9_9AGAR</name>
<organism evidence="2 3">
    <name type="scientific">Fistulina hepatica ATCC 64428</name>
    <dbReference type="NCBI Taxonomy" id="1128425"/>
    <lineage>
        <taxon>Eukaryota</taxon>
        <taxon>Fungi</taxon>
        <taxon>Dikarya</taxon>
        <taxon>Basidiomycota</taxon>
        <taxon>Agaricomycotina</taxon>
        <taxon>Agaricomycetes</taxon>
        <taxon>Agaricomycetidae</taxon>
        <taxon>Agaricales</taxon>
        <taxon>Fistulinaceae</taxon>
        <taxon>Fistulina</taxon>
    </lineage>
</organism>
<sequence length="149" mass="16569">MEGQEEDFSMSKLSLHSNHSEGSATEDWDRSMDLSTSSEPLSPTAFKTPRNSVHILDDDNKTPSRPKNGGGKTREKRSLSELLKLHAEEGTACNFTHEETMRLAEVLGQWINASSSPYEDDDDFFANRQREGSLPPQQPQGDAQDATKS</sequence>
<dbReference type="AlphaFoldDB" id="A0A0D7AQI9"/>
<gene>
    <name evidence="2" type="ORF">FISHEDRAFT_32681</name>
</gene>
<feature type="compositionally biased region" description="Basic and acidic residues" evidence="1">
    <location>
        <begin position="72"/>
        <end position="82"/>
    </location>
</feature>
<feature type="region of interest" description="Disordered" evidence="1">
    <location>
        <begin position="1"/>
        <end position="82"/>
    </location>
</feature>
<feature type="region of interest" description="Disordered" evidence="1">
    <location>
        <begin position="114"/>
        <end position="149"/>
    </location>
</feature>